<evidence type="ECO:0000313" key="3">
    <source>
        <dbReference type="Proteomes" id="UP000521868"/>
    </source>
</evidence>
<reference evidence="2 3" key="1">
    <citation type="journal article" date="2020" name="Nature">
        <title>Bacterial chemolithoautotrophy via manganese oxidation.</title>
        <authorList>
            <person name="Yu H."/>
            <person name="Leadbetter J.R."/>
        </authorList>
    </citation>
    <scope>NUCLEOTIDE SEQUENCE [LARGE SCALE GENOMIC DNA]</scope>
    <source>
        <strain evidence="2 3">RBP-1</strain>
    </source>
</reference>
<dbReference type="EMBL" id="VTOX01000012">
    <property type="protein sequence ID" value="NKE68763.1"/>
    <property type="molecule type" value="Genomic_DNA"/>
</dbReference>
<feature type="chain" id="PRO_5030568848" evidence="1">
    <location>
        <begin position="28"/>
        <end position="148"/>
    </location>
</feature>
<dbReference type="RefSeq" id="WP_168109890.1">
    <property type="nucleotide sequence ID" value="NZ_VTOX01000012.1"/>
</dbReference>
<proteinExistence type="predicted"/>
<comment type="caution">
    <text evidence="2">The sequence shown here is derived from an EMBL/GenBank/DDBJ whole genome shotgun (WGS) entry which is preliminary data.</text>
</comment>
<dbReference type="AlphaFoldDB" id="A0A7X6DKN5"/>
<feature type="signal peptide" evidence="1">
    <location>
        <begin position="1"/>
        <end position="27"/>
    </location>
</feature>
<evidence type="ECO:0000256" key="1">
    <source>
        <dbReference type="SAM" id="SignalP"/>
    </source>
</evidence>
<gene>
    <name evidence="2" type="ORF">RAMLITH_23350</name>
</gene>
<sequence>MNRSILSRILVPAVAAATLGAAAVANAAPDVYLSVQLPVRAAAPAYVYDAAPGYGGEWRHDDDRYDDRRRDRRAERRACRAAAWDPGARYWPGQRVWRNGDVYVATRLSASVWNVNSPPEWTPNYWAPVNCSPRDDRHAWQGRRGDWR</sequence>
<keyword evidence="1" id="KW-0732">Signal</keyword>
<protein>
    <submittedName>
        <fullName evidence="2">Uncharacterized protein</fullName>
    </submittedName>
</protein>
<name>A0A7X6DKN5_9BURK</name>
<evidence type="ECO:0000313" key="2">
    <source>
        <dbReference type="EMBL" id="NKE68763.1"/>
    </source>
</evidence>
<organism evidence="2 3">
    <name type="scientific">Ramlibacter lithotrophicus</name>
    <dbReference type="NCBI Taxonomy" id="2606681"/>
    <lineage>
        <taxon>Bacteria</taxon>
        <taxon>Pseudomonadati</taxon>
        <taxon>Pseudomonadota</taxon>
        <taxon>Betaproteobacteria</taxon>
        <taxon>Burkholderiales</taxon>
        <taxon>Comamonadaceae</taxon>
        <taxon>Ramlibacter</taxon>
    </lineage>
</organism>
<dbReference type="Proteomes" id="UP000521868">
    <property type="component" value="Unassembled WGS sequence"/>
</dbReference>
<keyword evidence="3" id="KW-1185">Reference proteome</keyword>
<accession>A0A7X6DKN5</accession>